<evidence type="ECO:0000313" key="8">
    <source>
        <dbReference type="EMBL" id="KAL1215439.1"/>
    </source>
</evidence>
<feature type="transmembrane region" description="Helical" evidence="6">
    <location>
        <begin position="187"/>
        <end position="207"/>
    </location>
</feature>
<accession>A0ABD1BFR9</accession>
<feature type="transmembrane region" description="Helical" evidence="6">
    <location>
        <begin position="132"/>
        <end position="151"/>
    </location>
</feature>
<dbReference type="EMBL" id="JBANAX010000285">
    <property type="protein sequence ID" value="KAL1215439.1"/>
    <property type="molecule type" value="Genomic_DNA"/>
</dbReference>
<dbReference type="PANTHER" id="PTHR31218">
    <property type="entry name" value="WAT1-RELATED PROTEIN"/>
    <property type="match status" value="1"/>
</dbReference>
<feature type="transmembrane region" description="Helical" evidence="6">
    <location>
        <begin position="310"/>
        <end position="329"/>
    </location>
</feature>
<keyword evidence="5 6" id="KW-0472">Membrane</keyword>
<feature type="transmembrane region" description="Helical" evidence="6">
    <location>
        <begin position="9"/>
        <end position="30"/>
    </location>
</feature>
<evidence type="ECO:0000256" key="5">
    <source>
        <dbReference type="ARBA" id="ARBA00023136"/>
    </source>
</evidence>
<dbReference type="InterPro" id="IPR037185">
    <property type="entry name" value="EmrE-like"/>
</dbReference>
<organism evidence="8 9">
    <name type="scientific">Cardamine amara subsp. amara</name>
    <dbReference type="NCBI Taxonomy" id="228776"/>
    <lineage>
        <taxon>Eukaryota</taxon>
        <taxon>Viridiplantae</taxon>
        <taxon>Streptophyta</taxon>
        <taxon>Embryophyta</taxon>
        <taxon>Tracheophyta</taxon>
        <taxon>Spermatophyta</taxon>
        <taxon>Magnoliopsida</taxon>
        <taxon>eudicotyledons</taxon>
        <taxon>Gunneridae</taxon>
        <taxon>Pentapetalae</taxon>
        <taxon>rosids</taxon>
        <taxon>malvids</taxon>
        <taxon>Brassicales</taxon>
        <taxon>Brassicaceae</taxon>
        <taxon>Cardamineae</taxon>
        <taxon>Cardamine</taxon>
    </lineage>
</organism>
<feature type="transmembrane region" description="Helical" evidence="6">
    <location>
        <begin position="284"/>
        <end position="304"/>
    </location>
</feature>
<dbReference type="InterPro" id="IPR030184">
    <property type="entry name" value="WAT1-related"/>
</dbReference>
<gene>
    <name evidence="8" type="ORF">V5N11_021866</name>
</gene>
<keyword evidence="9" id="KW-1185">Reference proteome</keyword>
<dbReference type="GO" id="GO:0016020">
    <property type="term" value="C:membrane"/>
    <property type="evidence" value="ECO:0007669"/>
    <property type="project" value="UniProtKB-SubCell"/>
</dbReference>
<dbReference type="SUPFAM" id="SSF103481">
    <property type="entry name" value="Multidrug resistance efflux transporter EmrE"/>
    <property type="match status" value="2"/>
</dbReference>
<evidence type="ECO:0000256" key="6">
    <source>
        <dbReference type="RuleBase" id="RU363077"/>
    </source>
</evidence>
<feature type="domain" description="EamA" evidence="7">
    <location>
        <begin position="9"/>
        <end position="133"/>
    </location>
</feature>
<dbReference type="InterPro" id="IPR000620">
    <property type="entry name" value="EamA_dom"/>
</dbReference>
<dbReference type="AlphaFoldDB" id="A0ABD1BFR9"/>
<reference evidence="8 9" key="1">
    <citation type="submission" date="2024-04" db="EMBL/GenBank/DDBJ databases">
        <title>Genome assembly C_amara_ONT_v2.</title>
        <authorList>
            <person name="Yant L."/>
            <person name="Moore C."/>
            <person name="Slenker M."/>
        </authorList>
    </citation>
    <scope>NUCLEOTIDE SEQUENCE [LARGE SCALE GENOMIC DNA]</scope>
    <source>
        <tissue evidence="8">Leaf</tissue>
    </source>
</reference>
<feature type="transmembrane region" description="Helical" evidence="6">
    <location>
        <begin position="252"/>
        <end position="272"/>
    </location>
</feature>
<protein>
    <recommendedName>
        <fullName evidence="6">WAT1-related protein</fullName>
    </recommendedName>
</protein>
<name>A0ABD1BFR9_CARAN</name>
<evidence type="ECO:0000256" key="1">
    <source>
        <dbReference type="ARBA" id="ARBA00004141"/>
    </source>
</evidence>
<keyword evidence="3 6" id="KW-0812">Transmembrane</keyword>
<dbReference type="Pfam" id="PF00892">
    <property type="entry name" value="EamA"/>
    <property type="match status" value="2"/>
</dbReference>
<keyword evidence="4 6" id="KW-1133">Transmembrane helix</keyword>
<feature type="domain" description="EamA" evidence="7">
    <location>
        <begin position="189"/>
        <end position="327"/>
    </location>
</feature>
<feature type="transmembrane region" description="Helical" evidence="6">
    <location>
        <begin position="219"/>
        <end position="240"/>
    </location>
</feature>
<sequence>MDMETKKPYIVVTIIQVIYTIMFLISKAVFNGGMNTFVFVFYRQAFATIFLAPLAFFFERKSAPPLSCLTFIKIFMLSLFGVTLSLELNGVALSYTSASLAAATTASLPAITFFLALFLGMETLKVKSIQGTTKLVGITVCMGAVITLALYKGPLLKVPLCAHLIYHGHEHPHRIIPGHVSGGSTSWLKGCVLMVTSNILWGLWLVLQGRVLKVYPSKLYFTTLHCLLSSIQSFVIAIVFERDISAWKLGWNLRLVAVIYCGFIVTGVAYYLQSWVIEKRGPVFLSMFTPLSLLFTLLSSAILLCEVVSLGSIVGGLLLIIGLYCVLWGKSREQIKCGNDKIDQQKENDVVCNEVKVVIS</sequence>
<evidence type="ECO:0000313" key="9">
    <source>
        <dbReference type="Proteomes" id="UP001558713"/>
    </source>
</evidence>
<dbReference type="Proteomes" id="UP001558713">
    <property type="component" value="Unassembled WGS sequence"/>
</dbReference>
<feature type="transmembrane region" description="Helical" evidence="6">
    <location>
        <begin position="65"/>
        <end position="86"/>
    </location>
</feature>
<evidence type="ECO:0000256" key="4">
    <source>
        <dbReference type="ARBA" id="ARBA00022989"/>
    </source>
</evidence>
<comment type="subcellular location">
    <subcellularLocation>
        <location evidence="1 6">Membrane</location>
        <topology evidence="1 6">Multi-pass membrane protein</topology>
    </subcellularLocation>
</comment>
<feature type="transmembrane region" description="Helical" evidence="6">
    <location>
        <begin position="36"/>
        <end position="58"/>
    </location>
</feature>
<comment type="similarity">
    <text evidence="2 6">Belongs to the drug/metabolite transporter (DMT) superfamily. Plant drug/metabolite exporter (P-DME) (TC 2.A.7.4) family.</text>
</comment>
<evidence type="ECO:0000259" key="7">
    <source>
        <dbReference type="Pfam" id="PF00892"/>
    </source>
</evidence>
<feature type="transmembrane region" description="Helical" evidence="6">
    <location>
        <begin position="98"/>
        <end position="120"/>
    </location>
</feature>
<evidence type="ECO:0000256" key="2">
    <source>
        <dbReference type="ARBA" id="ARBA00007635"/>
    </source>
</evidence>
<comment type="caution">
    <text evidence="8">The sequence shown here is derived from an EMBL/GenBank/DDBJ whole genome shotgun (WGS) entry which is preliminary data.</text>
</comment>
<proteinExistence type="inferred from homology"/>
<evidence type="ECO:0000256" key="3">
    <source>
        <dbReference type="ARBA" id="ARBA00022692"/>
    </source>
</evidence>